<proteinExistence type="predicted"/>
<feature type="transmembrane region" description="Helical" evidence="1">
    <location>
        <begin position="29"/>
        <end position="49"/>
    </location>
</feature>
<dbReference type="Proteomes" id="UP000193870">
    <property type="component" value="Unassembled WGS sequence"/>
</dbReference>
<keyword evidence="3" id="KW-1185">Reference proteome</keyword>
<keyword evidence="1" id="KW-0472">Membrane</keyword>
<accession>A0A1Y5TC77</accession>
<dbReference type="EMBL" id="FWFV01000008">
    <property type="protein sequence ID" value="SLN58571.1"/>
    <property type="molecule type" value="Genomic_DNA"/>
</dbReference>
<sequence length="56" mass="5880">MPHRVFALILAFVILAAGATVWLSTSFGATAAGALALPALVAWGLLRFVTARDARR</sequence>
<organism evidence="2 3">
    <name type="scientific">Palleronia marisminoris</name>
    <dbReference type="NCBI Taxonomy" id="315423"/>
    <lineage>
        <taxon>Bacteria</taxon>
        <taxon>Pseudomonadati</taxon>
        <taxon>Pseudomonadota</taxon>
        <taxon>Alphaproteobacteria</taxon>
        <taxon>Rhodobacterales</taxon>
        <taxon>Roseobacteraceae</taxon>
        <taxon>Palleronia</taxon>
    </lineage>
</organism>
<dbReference type="AlphaFoldDB" id="A0A1Y5TC77"/>
<keyword evidence="1" id="KW-0812">Transmembrane</keyword>
<keyword evidence="1" id="KW-1133">Transmembrane helix</keyword>
<evidence type="ECO:0000313" key="2">
    <source>
        <dbReference type="EMBL" id="SLN58571.1"/>
    </source>
</evidence>
<dbReference type="STRING" id="315423.SAMN04488020_108158"/>
<reference evidence="2 3" key="1">
    <citation type="submission" date="2017-03" db="EMBL/GenBank/DDBJ databases">
        <authorList>
            <person name="Afonso C.L."/>
            <person name="Miller P.J."/>
            <person name="Scott M.A."/>
            <person name="Spackman E."/>
            <person name="Goraichik I."/>
            <person name="Dimitrov K.M."/>
            <person name="Suarez D.L."/>
            <person name="Swayne D.E."/>
        </authorList>
    </citation>
    <scope>NUCLEOTIDE SEQUENCE [LARGE SCALE GENOMIC DNA]</scope>
    <source>
        <strain evidence="2 3">CECT 7066</strain>
    </source>
</reference>
<name>A0A1Y5TC77_9RHOB</name>
<gene>
    <name evidence="2" type="ORF">PAM7066_02866</name>
</gene>
<protein>
    <submittedName>
        <fullName evidence="2">Uncharacterized protein</fullName>
    </submittedName>
</protein>
<evidence type="ECO:0000313" key="3">
    <source>
        <dbReference type="Proteomes" id="UP000193870"/>
    </source>
</evidence>
<dbReference type="RefSeq" id="WP_175484656.1">
    <property type="nucleotide sequence ID" value="NZ_FOPF01000008.1"/>
</dbReference>
<evidence type="ECO:0000256" key="1">
    <source>
        <dbReference type="SAM" id="Phobius"/>
    </source>
</evidence>